<dbReference type="Gene3D" id="3.40.50.2300">
    <property type="match status" value="2"/>
</dbReference>
<evidence type="ECO:0000313" key="2">
    <source>
        <dbReference type="Proteomes" id="UP000199675"/>
    </source>
</evidence>
<dbReference type="Pfam" id="PF13433">
    <property type="entry name" value="Peripla_BP_5"/>
    <property type="match status" value="1"/>
</dbReference>
<evidence type="ECO:0000313" key="1">
    <source>
        <dbReference type="EMBL" id="SDX46040.1"/>
    </source>
</evidence>
<protein>
    <submittedName>
        <fullName evidence="1">ABC-type branched-chain amino acid transport system, substrate-binding protein</fullName>
    </submittedName>
</protein>
<proteinExistence type="predicted"/>
<dbReference type="SUPFAM" id="SSF53822">
    <property type="entry name" value="Periplasmic binding protein-like I"/>
    <property type="match status" value="1"/>
</dbReference>
<dbReference type="InterPro" id="IPR028082">
    <property type="entry name" value="Peripla_BP_I"/>
</dbReference>
<sequence>MKNTRLQRVGGLLLLVAVILTSIALSLQKPVNPIRIGVLHSLTGTMAASEQYEVAVIRAMVNATNRQGGVLGRPLEMILADGQSDPETFAKEAETLLRDRSVSVIFGCWLSSSRQAVKPIIERYDSLLMYPVQYEGLEQSKHIIYAGSTPNQQLFPALTWARQAFGTKLFLVGSDYTYPRSLSFIINVLGPRIGLEVVGEHYVELGNQEFDSLPREIFASGADFVINMLNGDSNTGFFHSMDKGYQQHADRTLPAVISLSLDEISARALPNLQGHSYLSWSYFYSPQHWTSLEEPIVQDALTNELAGQPVGFYPVSTDGYKTVQSFRS</sequence>
<reference evidence="1 2" key="1">
    <citation type="submission" date="2016-10" db="EMBL/GenBank/DDBJ databases">
        <authorList>
            <person name="de Groot N.N."/>
        </authorList>
    </citation>
    <scope>NUCLEOTIDE SEQUENCE [LARGE SCALE GENOMIC DNA]</scope>
    <source>
        <strain evidence="1 2">CGMCC 1.7059</strain>
    </source>
</reference>
<accession>A0A1H3BVN4</accession>
<name>A0A1H3BVN4_9GAMM</name>
<organism evidence="1 2">
    <name type="scientific">Marinobacter mobilis</name>
    <dbReference type="NCBI Taxonomy" id="488533"/>
    <lineage>
        <taxon>Bacteria</taxon>
        <taxon>Pseudomonadati</taxon>
        <taxon>Pseudomonadota</taxon>
        <taxon>Gammaproteobacteria</taxon>
        <taxon>Pseudomonadales</taxon>
        <taxon>Marinobacteraceae</taxon>
        <taxon>Marinobacter</taxon>
    </lineage>
</organism>
<dbReference type="STRING" id="488533.SAMN04487960_109182"/>
<keyword evidence="2" id="KW-1185">Reference proteome</keyword>
<gene>
    <name evidence="1" type="ORF">SAMN04487960_109182</name>
</gene>
<dbReference type="AlphaFoldDB" id="A0A1H3BVN4"/>
<dbReference type="PANTHER" id="PTHR47628:SF1">
    <property type="entry name" value="ALIPHATIC AMIDASE EXPRESSION-REGULATING PROTEIN"/>
    <property type="match status" value="1"/>
</dbReference>
<dbReference type="Proteomes" id="UP000199675">
    <property type="component" value="Unassembled WGS sequence"/>
</dbReference>
<dbReference type="PANTHER" id="PTHR47628">
    <property type="match status" value="1"/>
</dbReference>
<dbReference type="EMBL" id="FNNE01000009">
    <property type="protein sequence ID" value="SDX46040.1"/>
    <property type="molecule type" value="Genomic_DNA"/>
</dbReference>